<evidence type="ECO:0000256" key="3">
    <source>
        <dbReference type="ARBA" id="ARBA00022452"/>
    </source>
</evidence>
<dbReference type="InterPro" id="IPR012910">
    <property type="entry name" value="Plug_dom"/>
</dbReference>
<keyword evidence="17" id="KW-0675">Receptor</keyword>
<evidence type="ECO:0000256" key="12">
    <source>
        <dbReference type="SAM" id="MobiDB-lite"/>
    </source>
</evidence>
<keyword evidence="5 10" id="KW-0812">Transmembrane</keyword>
<dbReference type="InterPro" id="IPR011662">
    <property type="entry name" value="Secretin/TonB_short_N"/>
</dbReference>
<dbReference type="NCBIfam" id="TIGR04057">
    <property type="entry name" value="SusC_RagA_signa"/>
    <property type="match status" value="1"/>
</dbReference>
<comment type="caution">
    <text evidence="17">The sequence shown here is derived from an EMBL/GenBank/DDBJ whole genome shotgun (WGS) entry which is preliminary data.</text>
</comment>
<dbReference type="NCBIfam" id="TIGR04056">
    <property type="entry name" value="OMP_RagA_SusC"/>
    <property type="match status" value="1"/>
</dbReference>
<sequence>MRISITQLMLSIALCGMTLARNVTAQELLNKEISLRIESTEIKSVLSQIEKQANVRFIYSTNSIQARKKVSFSATNSKLSDVLDKLLIPLDITYEIEGTRILLQRKLNETIIKVPKANKTVSGKVIDDKGQPLPGVSIVLKGSQQGTSTDADGNFELNLPDGSSILIFSFVGYISTEKTVTNESVVNVTLATDTKSLQEIVVVGYGTQKRANVTSAIASVPMNEIKDMPVSNVATALQGKIPGVVIQQNNGTPGSTPAIKVRGFGSISAGNSPLIVVDGNIVSASIFSTLNTNDIESMDVLKDASSTAIYGSKGSNGVILITTKRGKSGKPSVNLDVYTGFQQISKKIDLLNSQQFAEFGKEASNNAYIDNIKGANITDPNSVRPTDYLRYRYPRGEVFDWLNFDDPAKVAALPYTDYQDEIFRTAKMSSYQLSASGGTDKARYSISGGFLQQDGIIKRSALDRYTLRANVEVNVLPTLKIGMNLNPSYKVQQEVKDAGHWADNAVVNSALSVMPFIPIYAADGSYTSQTAFAAPYNYPGITNPVANITEYNSQLLTTTLLANTYAELKLFKDFTYRVSGNVNFSGNRRNAYRTSKMPLNQILPPSVSTGTAYSDQSMSWLFNQTLNYSKSIQDVHNFDILIGMESTKLQYQDSQGTGSSYPNDVVETLNGSASGTTTTSISSKVENASASYFARANYNYKGKYIVNVSVRRDGSSIFGPDNRWGTFPAGSLGWRISEESFMKSIRAISEAKLRVSYGLSGNNAFSSYYPYVGTLKADNYSFNNSLVNGLAPSSLANSKLGWERSQQLDAGIDLGFFNNRISLIVDYYERTTKDLLLSVNVPTVTGFSSAVKNIGKMQNKGWEFGVNTRNLTKALIWNTSLNISFNRNKVLALGPTGDPIRSASGVGETNITQIGSPIGSFFGYKQLGVFKDQADLDSYPHDPTSKPGDVKYEDVNGDKKIDANDRTIIGNNQPDFIYGVTNTFSYKGFDLNIAIQGTQGGEILNLSRRFFENLEGNANQLTTVLNRWRSPADPGDGVTPRANARTTGNNSAVSSRWVEDGSYLRIQNISLGYQLPASLISKAKLQQVRIYASAQNLFTFTKYLNYNPEVSNYEGPLTGGVDYGVYPLAKTFTIGINIGL</sequence>
<comment type="similarity">
    <text evidence="10 11">Belongs to the TonB-dependent receptor family.</text>
</comment>
<feature type="region of interest" description="Disordered" evidence="12">
    <location>
        <begin position="1029"/>
        <end position="1048"/>
    </location>
</feature>
<evidence type="ECO:0000256" key="2">
    <source>
        <dbReference type="ARBA" id="ARBA00022448"/>
    </source>
</evidence>
<evidence type="ECO:0000256" key="7">
    <source>
        <dbReference type="ARBA" id="ARBA00023077"/>
    </source>
</evidence>
<proteinExistence type="inferred from homology"/>
<evidence type="ECO:0000259" key="15">
    <source>
        <dbReference type="Pfam" id="PF07660"/>
    </source>
</evidence>
<dbReference type="SUPFAM" id="SSF49464">
    <property type="entry name" value="Carboxypeptidase regulatory domain-like"/>
    <property type="match status" value="1"/>
</dbReference>
<keyword evidence="8 10" id="KW-0472">Membrane</keyword>
<dbReference type="EMBL" id="JACYGY010000001">
    <property type="protein sequence ID" value="MBE9463552.1"/>
    <property type="molecule type" value="Genomic_DNA"/>
</dbReference>
<feature type="chain" id="PRO_5045878887" evidence="13">
    <location>
        <begin position="26"/>
        <end position="1140"/>
    </location>
</feature>
<evidence type="ECO:0000256" key="9">
    <source>
        <dbReference type="ARBA" id="ARBA00023237"/>
    </source>
</evidence>
<feature type="signal peptide" evidence="13">
    <location>
        <begin position="1"/>
        <end position="25"/>
    </location>
</feature>
<dbReference type="InterPro" id="IPR039426">
    <property type="entry name" value="TonB-dep_rcpt-like"/>
</dbReference>
<dbReference type="SUPFAM" id="SSF56935">
    <property type="entry name" value="Porins"/>
    <property type="match status" value="1"/>
</dbReference>
<feature type="domain" description="TonB-dependent receptor plug" evidence="16">
    <location>
        <begin position="211"/>
        <end position="318"/>
    </location>
</feature>
<dbReference type="InterPro" id="IPR037066">
    <property type="entry name" value="Plug_dom_sf"/>
</dbReference>
<dbReference type="InterPro" id="IPR023996">
    <property type="entry name" value="TonB-dep_OMP_SusC/RagA"/>
</dbReference>
<dbReference type="Gene3D" id="2.170.130.10">
    <property type="entry name" value="TonB-dependent receptor, plug domain"/>
    <property type="match status" value="1"/>
</dbReference>
<keyword evidence="9 10" id="KW-0998">Cell outer membrane</keyword>
<evidence type="ECO:0000256" key="11">
    <source>
        <dbReference type="RuleBase" id="RU003357"/>
    </source>
</evidence>
<evidence type="ECO:0000256" key="8">
    <source>
        <dbReference type="ARBA" id="ARBA00023136"/>
    </source>
</evidence>
<accession>A0ABR9WDH8</accession>
<dbReference type="InterPro" id="IPR000531">
    <property type="entry name" value="Beta-barrel_TonB"/>
</dbReference>
<evidence type="ECO:0000256" key="5">
    <source>
        <dbReference type="ARBA" id="ARBA00022692"/>
    </source>
</evidence>
<evidence type="ECO:0000259" key="16">
    <source>
        <dbReference type="Pfam" id="PF07715"/>
    </source>
</evidence>
<evidence type="ECO:0000256" key="10">
    <source>
        <dbReference type="PROSITE-ProRule" id="PRU01360"/>
    </source>
</evidence>
<protein>
    <submittedName>
        <fullName evidence="17">TonB-dependent receptor</fullName>
    </submittedName>
</protein>
<dbReference type="Gene3D" id="2.40.170.20">
    <property type="entry name" value="TonB-dependent receptor, beta-barrel domain"/>
    <property type="match status" value="1"/>
</dbReference>
<evidence type="ECO:0000256" key="13">
    <source>
        <dbReference type="SAM" id="SignalP"/>
    </source>
</evidence>
<dbReference type="Pfam" id="PF07715">
    <property type="entry name" value="Plug"/>
    <property type="match status" value="1"/>
</dbReference>
<keyword evidence="2 10" id="KW-0813">Transport</keyword>
<dbReference type="Pfam" id="PF00593">
    <property type="entry name" value="TonB_dep_Rec_b-barrel"/>
    <property type="match status" value="1"/>
</dbReference>
<feature type="domain" description="Secretin/TonB short N-terminal" evidence="15">
    <location>
        <begin position="56"/>
        <end position="106"/>
    </location>
</feature>
<dbReference type="Gene3D" id="3.55.50.30">
    <property type="match status" value="1"/>
</dbReference>
<evidence type="ECO:0000256" key="1">
    <source>
        <dbReference type="ARBA" id="ARBA00004571"/>
    </source>
</evidence>
<reference evidence="18" key="1">
    <citation type="submission" date="2023-07" db="EMBL/GenBank/DDBJ databases">
        <title>Dyadobacter sp. nov 'subterranea' isolated from contaminted grondwater.</title>
        <authorList>
            <person name="Szabo I."/>
            <person name="Al-Omari J."/>
            <person name="Szerdahelyi S.G."/>
            <person name="Rado J."/>
        </authorList>
    </citation>
    <scope>NUCLEOTIDE SEQUENCE [LARGE SCALE GENOMIC DNA]</scope>
    <source>
        <strain evidence="18">UP-52</strain>
    </source>
</reference>
<keyword evidence="6" id="KW-0408">Iron</keyword>
<dbReference type="Proteomes" id="UP000634134">
    <property type="component" value="Unassembled WGS sequence"/>
</dbReference>
<dbReference type="InterPro" id="IPR008969">
    <property type="entry name" value="CarboxyPept-like_regulatory"/>
</dbReference>
<dbReference type="InterPro" id="IPR023997">
    <property type="entry name" value="TonB-dep_OMP_SusC/RagA_CS"/>
</dbReference>
<dbReference type="Pfam" id="PF07660">
    <property type="entry name" value="STN"/>
    <property type="match status" value="1"/>
</dbReference>
<evidence type="ECO:0000313" key="18">
    <source>
        <dbReference type="Proteomes" id="UP000634134"/>
    </source>
</evidence>
<evidence type="ECO:0000259" key="14">
    <source>
        <dbReference type="Pfam" id="PF00593"/>
    </source>
</evidence>
<keyword evidence="4" id="KW-0410">Iron transport</keyword>
<feature type="domain" description="TonB-dependent receptor-like beta-barrel" evidence="14">
    <location>
        <begin position="530"/>
        <end position="1097"/>
    </location>
</feature>
<keyword evidence="18" id="KW-1185">Reference proteome</keyword>
<name>A0ABR9WDH8_9BACT</name>
<dbReference type="Gene3D" id="2.60.40.1120">
    <property type="entry name" value="Carboxypeptidase-like, regulatory domain"/>
    <property type="match status" value="1"/>
</dbReference>
<evidence type="ECO:0000313" key="17">
    <source>
        <dbReference type="EMBL" id="MBE9463552.1"/>
    </source>
</evidence>
<keyword evidence="3 10" id="KW-1134">Transmembrane beta strand</keyword>
<keyword evidence="4" id="KW-0406">Ion transport</keyword>
<keyword evidence="13" id="KW-0732">Signal</keyword>
<evidence type="ECO:0000256" key="6">
    <source>
        <dbReference type="ARBA" id="ARBA00023004"/>
    </source>
</evidence>
<dbReference type="PROSITE" id="PS52016">
    <property type="entry name" value="TONB_DEPENDENT_REC_3"/>
    <property type="match status" value="1"/>
</dbReference>
<dbReference type="Pfam" id="PF13715">
    <property type="entry name" value="CarbopepD_reg_2"/>
    <property type="match status" value="1"/>
</dbReference>
<organism evidence="17 18">
    <name type="scientific">Dyadobacter subterraneus</name>
    <dbReference type="NCBI Taxonomy" id="2773304"/>
    <lineage>
        <taxon>Bacteria</taxon>
        <taxon>Pseudomonadati</taxon>
        <taxon>Bacteroidota</taxon>
        <taxon>Cytophagia</taxon>
        <taxon>Cytophagales</taxon>
        <taxon>Spirosomataceae</taxon>
        <taxon>Dyadobacter</taxon>
    </lineage>
</organism>
<keyword evidence="7 11" id="KW-0798">TonB box</keyword>
<gene>
    <name evidence="17" type="ORF">IEE83_16820</name>
</gene>
<dbReference type="InterPro" id="IPR036942">
    <property type="entry name" value="Beta-barrel_TonB_sf"/>
</dbReference>
<comment type="subcellular location">
    <subcellularLocation>
        <location evidence="1 10">Cell outer membrane</location>
        <topology evidence="1 10">Multi-pass membrane protein</topology>
    </subcellularLocation>
</comment>
<evidence type="ECO:0000256" key="4">
    <source>
        <dbReference type="ARBA" id="ARBA00022496"/>
    </source>
</evidence>